<dbReference type="PROSITE" id="PS50206">
    <property type="entry name" value="RHODANESE_3"/>
    <property type="match status" value="1"/>
</dbReference>
<dbReference type="CDD" id="cd00158">
    <property type="entry name" value="RHOD"/>
    <property type="match status" value="1"/>
</dbReference>
<proteinExistence type="predicted"/>
<sequence length="83" mass="9669">MSNLLEKSYVQSEELVELLKEREAGNVNFILVDVREQMEYDHGHIKGVDLLKPTSTFQSWAQSFLDENKDKTVTQLSKKHNFL</sequence>
<feature type="domain" description="Rhodanese" evidence="1">
    <location>
        <begin position="25"/>
        <end position="73"/>
    </location>
</feature>
<dbReference type="Gene3D" id="3.40.250.10">
    <property type="entry name" value="Rhodanese-like domain"/>
    <property type="match status" value="1"/>
</dbReference>
<accession>A0A1W1CJ82</accession>
<dbReference type="Pfam" id="PF00581">
    <property type="entry name" value="Rhodanese"/>
    <property type="match status" value="1"/>
</dbReference>
<dbReference type="EMBL" id="FPHN01000197">
    <property type="protein sequence ID" value="SFV65918.1"/>
    <property type="molecule type" value="Genomic_DNA"/>
</dbReference>
<reference evidence="2" key="1">
    <citation type="submission" date="2016-10" db="EMBL/GenBank/DDBJ databases">
        <authorList>
            <person name="de Groot N.N."/>
        </authorList>
    </citation>
    <scope>NUCLEOTIDE SEQUENCE</scope>
</reference>
<gene>
    <name evidence="2" type="ORF">MNB_SV-14-917</name>
</gene>
<evidence type="ECO:0000259" key="1">
    <source>
        <dbReference type="PROSITE" id="PS50206"/>
    </source>
</evidence>
<evidence type="ECO:0000313" key="2">
    <source>
        <dbReference type="EMBL" id="SFV65918.1"/>
    </source>
</evidence>
<dbReference type="InterPro" id="IPR001763">
    <property type="entry name" value="Rhodanese-like_dom"/>
</dbReference>
<dbReference type="SUPFAM" id="SSF52821">
    <property type="entry name" value="Rhodanese/Cell cycle control phosphatase"/>
    <property type="match status" value="1"/>
</dbReference>
<protein>
    <submittedName>
        <fullName evidence="2">Rubredoxin</fullName>
    </submittedName>
</protein>
<organism evidence="2">
    <name type="scientific">hydrothermal vent metagenome</name>
    <dbReference type="NCBI Taxonomy" id="652676"/>
    <lineage>
        <taxon>unclassified sequences</taxon>
        <taxon>metagenomes</taxon>
        <taxon>ecological metagenomes</taxon>
    </lineage>
</organism>
<name>A0A1W1CJ82_9ZZZZ</name>
<dbReference type="AlphaFoldDB" id="A0A1W1CJ82"/>
<dbReference type="InterPro" id="IPR036873">
    <property type="entry name" value="Rhodanese-like_dom_sf"/>
</dbReference>